<comment type="subcellular location">
    <subcellularLocation>
        <location evidence="2">Cytoplasm</location>
    </subcellularLocation>
</comment>
<dbReference type="InterPro" id="IPR000563">
    <property type="entry name" value="Flag_FliH"/>
</dbReference>
<dbReference type="GO" id="GO:0009288">
    <property type="term" value="C:bacterial-type flagellum"/>
    <property type="evidence" value="ECO:0007669"/>
    <property type="project" value="InterPro"/>
</dbReference>
<evidence type="ECO:0000256" key="6">
    <source>
        <dbReference type="ARBA" id="ARBA00022490"/>
    </source>
</evidence>
<name>A0A4U0PDM1_9NEIS</name>
<dbReference type="AlphaFoldDB" id="A0A4U0PDM1"/>
<feature type="region of interest" description="Disordered" evidence="10">
    <location>
        <begin position="257"/>
        <end position="306"/>
    </location>
</feature>
<proteinExistence type="inferred from homology"/>
<dbReference type="GO" id="GO:0015031">
    <property type="term" value="P:protein transport"/>
    <property type="evidence" value="ECO:0007669"/>
    <property type="project" value="UniProtKB-KW"/>
</dbReference>
<feature type="compositionally biased region" description="Pro residues" evidence="10">
    <location>
        <begin position="45"/>
        <end position="80"/>
    </location>
</feature>
<protein>
    <recommendedName>
        <fullName evidence="4">Flagellar assembly protein FliH</fullName>
    </recommendedName>
</protein>
<dbReference type="InterPro" id="IPR018035">
    <property type="entry name" value="Flagellar_FliH/T3SS_HrpE"/>
</dbReference>
<evidence type="ECO:0000256" key="10">
    <source>
        <dbReference type="SAM" id="MobiDB-lite"/>
    </source>
</evidence>
<evidence type="ECO:0000259" key="11">
    <source>
        <dbReference type="Pfam" id="PF02108"/>
    </source>
</evidence>
<evidence type="ECO:0000256" key="4">
    <source>
        <dbReference type="ARBA" id="ARBA00016507"/>
    </source>
</evidence>
<evidence type="ECO:0000256" key="7">
    <source>
        <dbReference type="ARBA" id="ARBA00022795"/>
    </source>
</evidence>
<dbReference type="RefSeq" id="WP_136774758.1">
    <property type="nucleotide sequence ID" value="NZ_CP156074.1"/>
</dbReference>
<dbReference type="GO" id="GO:0005829">
    <property type="term" value="C:cytosol"/>
    <property type="evidence" value="ECO:0007669"/>
    <property type="project" value="TreeGrafter"/>
</dbReference>
<dbReference type="GO" id="GO:0044781">
    <property type="term" value="P:bacterial-type flagellum organization"/>
    <property type="evidence" value="ECO:0007669"/>
    <property type="project" value="UniProtKB-KW"/>
</dbReference>
<accession>A0A4U0PDM1</accession>
<feature type="region of interest" description="Disordered" evidence="10">
    <location>
        <begin position="29"/>
        <end position="82"/>
    </location>
</feature>
<feature type="compositionally biased region" description="Low complexity" evidence="10">
    <location>
        <begin position="257"/>
        <end position="280"/>
    </location>
</feature>
<evidence type="ECO:0000256" key="3">
    <source>
        <dbReference type="ARBA" id="ARBA00006602"/>
    </source>
</evidence>
<reference evidence="12 13" key="1">
    <citation type="submission" date="2019-04" db="EMBL/GenBank/DDBJ databases">
        <title>Chitiniphilus eburnea sp. nov., a novel chitinolytic bacterium isolated from aquaculture sludge.</title>
        <authorList>
            <person name="Sheng M."/>
        </authorList>
    </citation>
    <scope>NUCLEOTIDE SEQUENCE [LARGE SCALE GENOMIC DNA]</scope>
    <source>
        <strain evidence="12 13">HX-2-15</strain>
    </source>
</reference>
<evidence type="ECO:0000256" key="5">
    <source>
        <dbReference type="ARBA" id="ARBA00022448"/>
    </source>
</evidence>
<feature type="domain" description="Flagellar assembly protein FliH/Type III secretion system HrpE" evidence="11">
    <location>
        <begin position="114"/>
        <end position="238"/>
    </location>
</feature>
<evidence type="ECO:0000313" key="12">
    <source>
        <dbReference type="EMBL" id="TJZ65886.1"/>
    </source>
</evidence>
<comment type="caution">
    <text evidence="12">The sequence shown here is derived from an EMBL/GenBank/DDBJ whole genome shotgun (WGS) entry which is preliminary data.</text>
</comment>
<keyword evidence="5" id="KW-0813">Transport</keyword>
<dbReference type="PANTHER" id="PTHR34982">
    <property type="entry name" value="YOP PROTEINS TRANSLOCATION PROTEIN L"/>
    <property type="match status" value="1"/>
</dbReference>
<evidence type="ECO:0000256" key="8">
    <source>
        <dbReference type="ARBA" id="ARBA00022927"/>
    </source>
</evidence>
<evidence type="ECO:0000313" key="13">
    <source>
        <dbReference type="Proteomes" id="UP000310016"/>
    </source>
</evidence>
<evidence type="ECO:0000256" key="2">
    <source>
        <dbReference type="ARBA" id="ARBA00004496"/>
    </source>
</evidence>
<dbReference type="OrthoDB" id="5296952at2"/>
<keyword evidence="8" id="KW-0653">Protein transport</keyword>
<dbReference type="Pfam" id="PF02108">
    <property type="entry name" value="FliH"/>
    <property type="match status" value="1"/>
</dbReference>
<comment type="function">
    <text evidence="1">Needed for flagellar regrowth and assembly.</text>
</comment>
<dbReference type="GO" id="GO:0003774">
    <property type="term" value="F:cytoskeletal motor activity"/>
    <property type="evidence" value="ECO:0007669"/>
    <property type="project" value="InterPro"/>
</dbReference>
<organism evidence="12 13">
    <name type="scientific">Chitiniphilus eburneus</name>
    <dbReference type="NCBI Taxonomy" id="2571148"/>
    <lineage>
        <taxon>Bacteria</taxon>
        <taxon>Pseudomonadati</taxon>
        <taxon>Pseudomonadota</taxon>
        <taxon>Betaproteobacteria</taxon>
        <taxon>Neisseriales</taxon>
        <taxon>Chitinibacteraceae</taxon>
        <taxon>Chitiniphilus</taxon>
    </lineage>
</organism>
<keyword evidence="13" id="KW-1185">Reference proteome</keyword>
<comment type="similarity">
    <text evidence="3">Belongs to the FliH family.</text>
</comment>
<dbReference type="EMBL" id="SUMF01000034">
    <property type="protein sequence ID" value="TJZ65886.1"/>
    <property type="molecule type" value="Genomic_DNA"/>
</dbReference>
<evidence type="ECO:0000256" key="9">
    <source>
        <dbReference type="ARBA" id="ARBA00023225"/>
    </source>
</evidence>
<dbReference type="PANTHER" id="PTHR34982:SF1">
    <property type="entry name" value="FLAGELLAR ASSEMBLY PROTEIN FLIH"/>
    <property type="match status" value="1"/>
</dbReference>
<evidence type="ECO:0000256" key="1">
    <source>
        <dbReference type="ARBA" id="ARBA00003041"/>
    </source>
</evidence>
<feature type="compositionally biased region" description="Low complexity" evidence="10">
    <location>
        <begin position="35"/>
        <end position="44"/>
    </location>
</feature>
<sequence length="306" mass="32848">MPTPPRRVIPREELTAWERWELGALNEEAEERARAVAAAKQQAQQPPPPPPAPEPVAPEPEPEPAPAEPEPEPVPPPPEVNWPTAEEIEAIQQQAQREGFEAGLEAGRLAAEVEVSRLKSVLGELETMAVRLDAELSEKVLDLALVIARQQARKEIMADRERLIPVVREAVATLPPLRVPARISLNPADHDAVEGLLGGELPGDIWRLVPDPQVEAGGCRIDSATSSADLTLGTRWANLIRVLGRQQHKELAWEAEPAPVADEAPPAPLPAAGAADPAPASFLPPFESGAIDPLADSAPLRSVDDD</sequence>
<keyword evidence="9" id="KW-1006">Bacterial flagellum protein export</keyword>
<keyword evidence="6" id="KW-0963">Cytoplasm</keyword>
<keyword evidence="7" id="KW-1005">Bacterial flagellum biogenesis</keyword>
<dbReference type="PRINTS" id="PR01003">
    <property type="entry name" value="FLGFLIH"/>
</dbReference>
<dbReference type="Proteomes" id="UP000310016">
    <property type="component" value="Unassembled WGS sequence"/>
</dbReference>
<dbReference type="InterPro" id="IPR051472">
    <property type="entry name" value="T3SS_Stator/FliH"/>
</dbReference>
<gene>
    <name evidence="12" type="ORF">FAZ21_17705</name>
</gene>
<dbReference type="GO" id="GO:0071973">
    <property type="term" value="P:bacterial-type flagellum-dependent cell motility"/>
    <property type="evidence" value="ECO:0007669"/>
    <property type="project" value="InterPro"/>
</dbReference>